<evidence type="ECO:0000313" key="3">
    <source>
        <dbReference type="Proteomes" id="UP000185003"/>
    </source>
</evidence>
<keyword evidence="1" id="KW-0732">Signal</keyword>
<sequence>MKKRVFLILSILIPFAAQAQSSVKAAKEFIALLDAPLREQACMRWEDAERFNWHFVPRERKGLPLRAMSKAQRAKAYELLKSCMSAEGYKKAAAIVEMELVLRVLEGRGDSDEYRNPGKYYFTIFGEPGTRNPWGWRMEGHHLSLNFSALDGTLVSGTPSFMGSNPAIVPDGPKKGTQILKEETELGFQLLNSLEEDQLKVALVAEKAPADIITGNKRTAWLLDPPGLAFTQLKPAQQQLLKKLLAVYIDRYTKLMADILLKEIEQAGWDNLHFAWAGSRAMGMGHYYRIQGPTFIVEYDNTQNGANHVHTTFRDLKNDFGEDVLKQHYDKAHVGK</sequence>
<dbReference type="RefSeq" id="WP_074241553.1">
    <property type="nucleotide sequence ID" value="NZ_FSRA01000002.1"/>
</dbReference>
<dbReference type="PANTHER" id="PTHR37489">
    <property type="entry name" value="DUF3500 DOMAIN-CONTAINING PROTEIN"/>
    <property type="match status" value="1"/>
</dbReference>
<accession>A0A1N6JNI9</accession>
<evidence type="ECO:0008006" key="4">
    <source>
        <dbReference type="Google" id="ProtNLM"/>
    </source>
</evidence>
<dbReference type="AlphaFoldDB" id="A0A1N6JNI9"/>
<name>A0A1N6JNI9_9BACT</name>
<organism evidence="2 3">
    <name type="scientific">Chitinophaga niabensis</name>
    <dbReference type="NCBI Taxonomy" id="536979"/>
    <lineage>
        <taxon>Bacteria</taxon>
        <taxon>Pseudomonadati</taxon>
        <taxon>Bacteroidota</taxon>
        <taxon>Chitinophagia</taxon>
        <taxon>Chitinophagales</taxon>
        <taxon>Chitinophagaceae</taxon>
        <taxon>Chitinophaga</taxon>
    </lineage>
</organism>
<dbReference type="OrthoDB" id="581140at2"/>
<proteinExistence type="predicted"/>
<dbReference type="Pfam" id="PF12006">
    <property type="entry name" value="DUF3500"/>
    <property type="match status" value="1"/>
</dbReference>
<dbReference type="PANTHER" id="PTHR37489:SF1">
    <property type="entry name" value="DUF3500 DOMAIN-CONTAINING PROTEIN"/>
    <property type="match status" value="1"/>
</dbReference>
<feature type="chain" id="PRO_5012478387" description="DUF3500 domain-containing protein" evidence="1">
    <location>
        <begin position="20"/>
        <end position="336"/>
    </location>
</feature>
<feature type="signal peptide" evidence="1">
    <location>
        <begin position="1"/>
        <end position="19"/>
    </location>
</feature>
<dbReference type="InterPro" id="IPR021889">
    <property type="entry name" value="DUF3500"/>
</dbReference>
<reference evidence="2 3" key="1">
    <citation type="submission" date="2016-11" db="EMBL/GenBank/DDBJ databases">
        <authorList>
            <person name="Jaros S."/>
            <person name="Januszkiewicz K."/>
            <person name="Wedrychowicz H."/>
        </authorList>
    </citation>
    <scope>NUCLEOTIDE SEQUENCE [LARGE SCALE GENOMIC DNA]</scope>
    <source>
        <strain evidence="2 3">DSM 24787</strain>
    </source>
</reference>
<keyword evidence="3" id="KW-1185">Reference proteome</keyword>
<evidence type="ECO:0000313" key="2">
    <source>
        <dbReference type="EMBL" id="SIO45596.1"/>
    </source>
</evidence>
<dbReference type="STRING" id="536979.SAMN04488055_4185"/>
<gene>
    <name evidence="2" type="ORF">SAMN04488055_4185</name>
</gene>
<protein>
    <recommendedName>
        <fullName evidence="4">DUF3500 domain-containing protein</fullName>
    </recommendedName>
</protein>
<dbReference type="Proteomes" id="UP000185003">
    <property type="component" value="Unassembled WGS sequence"/>
</dbReference>
<dbReference type="EMBL" id="FSRA01000002">
    <property type="protein sequence ID" value="SIO45596.1"/>
    <property type="molecule type" value="Genomic_DNA"/>
</dbReference>
<evidence type="ECO:0000256" key="1">
    <source>
        <dbReference type="SAM" id="SignalP"/>
    </source>
</evidence>